<evidence type="ECO:0000313" key="2">
    <source>
        <dbReference type="Proteomes" id="UP000199392"/>
    </source>
</evidence>
<dbReference type="AlphaFoldDB" id="A0A1I6PP95"/>
<dbReference type="RefSeq" id="WP_092421772.1">
    <property type="nucleotide sequence ID" value="NZ_FNCL01000002.1"/>
</dbReference>
<evidence type="ECO:0000313" key="1">
    <source>
        <dbReference type="EMBL" id="SFS42027.1"/>
    </source>
</evidence>
<gene>
    <name evidence="1" type="ORF">SAMN04488050_101678</name>
</gene>
<proteinExistence type="predicted"/>
<keyword evidence="2" id="KW-1185">Reference proteome</keyword>
<reference evidence="2" key="1">
    <citation type="submission" date="2016-10" db="EMBL/GenBank/DDBJ databases">
        <authorList>
            <person name="Varghese N."/>
            <person name="Submissions S."/>
        </authorList>
    </citation>
    <scope>NUCLEOTIDE SEQUENCE [LARGE SCALE GENOMIC DNA]</scope>
    <source>
        <strain evidence="2">DSM 26894</strain>
    </source>
</reference>
<protein>
    <submittedName>
        <fullName evidence="1">Uncharacterized protein</fullName>
    </submittedName>
</protein>
<accession>A0A1I6PP95</accession>
<dbReference type="STRING" id="311180.SAMN04488050_101678"/>
<dbReference type="Proteomes" id="UP000199392">
    <property type="component" value="Unassembled WGS sequence"/>
</dbReference>
<organism evidence="1 2">
    <name type="scientific">Alloyangia pacifica</name>
    <dbReference type="NCBI Taxonomy" id="311180"/>
    <lineage>
        <taxon>Bacteria</taxon>
        <taxon>Pseudomonadati</taxon>
        <taxon>Pseudomonadota</taxon>
        <taxon>Alphaproteobacteria</taxon>
        <taxon>Rhodobacterales</taxon>
        <taxon>Roseobacteraceae</taxon>
        <taxon>Alloyangia</taxon>
    </lineage>
</organism>
<dbReference type="EMBL" id="FOZW01000001">
    <property type="protein sequence ID" value="SFS42027.1"/>
    <property type="molecule type" value="Genomic_DNA"/>
</dbReference>
<sequence length="107" mass="12249">MITNKERKIAYDHLGRSFDVAPRDKAELWASLLKAARILRHRHPAYGYLHVVWESTLLPETADLDDLQRLKVMSGFTSLTLHQLQAVGKACFYVLRDELDARKITGS</sequence>
<name>A0A1I6PP95_9RHOB</name>